<evidence type="ECO:0000256" key="1">
    <source>
        <dbReference type="ARBA" id="ARBA00001974"/>
    </source>
</evidence>
<dbReference type="GO" id="GO:0050660">
    <property type="term" value="F:flavin adenine dinucleotide binding"/>
    <property type="evidence" value="ECO:0007669"/>
    <property type="project" value="InterPro"/>
</dbReference>
<evidence type="ECO:0000256" key="4">
    <source>
        <dbReference type="ARBA" id="ARBA00022827"/>
    </source>
</evidence>
<dbReference type="Gene3D" id="2.40.110.10">
    <property type="entry name" value="Butyryl-CoA Dehydrogenase, subunit A, domain 2"/>
    <property type="match status" value="1"/>
</dbReference>
<dbReference type="EMBL" id="MELK01000011">
    <property type="protein sequence ID" value="OFW59727.1"/>
    <property type="molecule type" value="Genomic_DNA"/>
</dbReference>
<keyword evidence="4 5" id="KW-0274">FAD</keyword>
<comment type="caution">
    <text evidence="9">The sequence shown here is derived from an EMBL/GenBank/DDBJ whole genome shotgun (WGS) entry which is preliminary data.</text>
</comment>
<dbReference type="Proteomes" id="UP000177876">
    <property type="component" value="Unassembled WGS sequence"/>
</dbReference>
<dbReference type="AlphaFoldDB" id="A0A1F2WSA1"/>
<evidence type="ECO:0000259" key="8">
    <source>
        <dbReference type="Pfam" id="PF02771"/>
    </source>
</evidence>
<keyword evidence="5" id="KW-0560">Oxidoreductase</keyword>
<evidence type="ECO:0000256" key="3">
    <source>
        <dbReference type="ARBA" id="ARBA00022630"/>
    </source>
</evidence>
<dbReference type="InterPro" id="IPR013786">
    <property type="entry name" value="AcylCoA_DH/ox_N"/>
</dbReference>
<dbReference type="InterPro" id="IPR046373">
    <property type="entry name" value="Acyl-CoA_Oxase/DH_mid-dom_sf"/>
</dbReference>
<sequence length="369" mass="40238">MISFELSDEQKLVKDTVASFAADQIEPIMRESDDSENVRQDIISKGWGLGLLGGSIPEEYEGFGEEISALTGVIAIEELAWGDLSTALYLTAPAALALSVLDQGNEEQKKEILPAFTGEEYRPASCALVEPYFNFCPSALKAVAVRDGDEYVLNGKKCLVPLAQESESMIIFAATQPGMGFSSVDAFVVPAAGQGVTVSERERNMGIKALPTYQLELKDRRVPAASRLGGESGSDFLRLLSRSRLALAALAVGMSRRCVEYSRDYSIQRVAFGDPIASRQAIAFMVAEMAIEVDAARLLTWEAAWRCDKGMDFEKDAALAKNYAAEMAMMVCDRGVQIMGGHGYINENPVELWFRNARGFATFEGMVMV</sequence>
<comment type="similarity">
    <text evidence="2 5">Belongs to the acyl-CoA dehydrogenase family.</text>
</comment>
<dbReference type="InterPro" id="IPR006091">
    <property type="entry name" value="Acyl-CoA_Oxase/DH_mid-dom"/>
</dbReference>
<dbReference type="Gene3D" id="1.10.540.10">
    <property type="entry name" value="Acyl-CoA dehydrogenase/oxidase, N-terminal domain"/>
    <property type="match status" value="1"/>
</dbReference>
<dbReference type="SUPFAM" id="SSF47203">
    <property type="entry name" value="Acyl-CoA dehydrogenase C-terminal domain-like"/>
    <property type="match status" value="1"/>
</dbReference>
<dbReference type="Pfam" id="PF02771">
    <property type="entry name" value="Acyl-CoA_dh_N"/>
    <property type="match status" value="1"/>
</dbReference>
<dbReference type="InterPro" id="IPR009100">
    <property type="entry name" value="AcylCoA_DH/oxidase_NM_dom_sf"/>
</dbReference>
<name>A0A1F2WSA1_9ACTN</name>
<dbReference type="PANTHER" id="PTHR43884">
    <property type="entry name" value="ACYL-COA DEHYDROGENASE"/>
    <property type="match status" value="1"/>
</dbReference>
<accession>A0A1F2WSA1</accession>
<evidence type="ECO:0000313" key="9">
    <source>
        <dbReference type="EMBL" id="OFW59727.1"/>
    </source>
</evidence>
<dbReference type="Gene3D" id="1.20.140.10">
    <property type="entry name" value="Butyryl-CoA Dehydrogenase, subunit A, domain 3"/>
    <property type="match status" value="1"/>
</dbReference>
<proteinExistence type="inferred from homology"/>
<dbReference type="STRING" id="1797197.A2Y75_04950"/>
<dbReference type="Pfam" id="PF00441">
    <property type="entry name" value="Acyl-CoA_dh_1"/>
    <property type="match status" value="1"/>
</dbReference>
<feature type="domain" description="Acyl-CoA oxidase/dehydrogenase middle" evidence="7">
    <location>
        <begin position="141"/>
        <end position="219"/>
    </location>
</feature>
<dbReference type="PANTHER" id="PTHR43884:SF12">
    <property type="entry name" value="ISOVALERYL-COA DEHYDROGENASE, MITOCHONDRIAL-RELATED"/>
    <property type="match status" value="1"/>
</dbReference>
<gene>
    <name evidence="9" type="ORF">A2Y75_04950</name>
</gene>
<evidence type="ECO:0000259" key="7">
    <source>
        <dbReference type="Pfam" id="PF02770"/>
    </source>
</evidence>
<dbReference type="PIRSF" id="PIRSF016578">
    <property type="entry name" value="HsaA"/>
    <property type="match status" value="1"/>
</dbReference>
<protein>
    <submittedName>
        <fullName evidence="9">Acyl-CoA dehydrogenase</fullName>
    </submittedName>
</protein>
<dbReference type="Pfam" id="PF02770">
    <property type="entry name" value="Acyl-CoA_dh_M"/>
    <property type="match status" value="1"/>
</dbReference>
<keyword evidence="3 5" id="KW-0285">Flavoprotein</keyword>
<feature type="domain" description="Acyl-CoA dehydrogenase/oxidase N-terminal" evidence="8">
    <location>
        <begin position="7"/>
        <end position="117"/>
    </location>
</feature>
<dbReference type="InterPro" id="IPR009075">
    <property type="entry name" value="AcylCo_DH/oxidase_C"/>
</dbReference>
<evidence type="ECO:0000259" key="6">
    <source>
        <dbReference type="Pfam" id="PF00441"/>
    </source>
</evidence>
<dbReference type="FunFam" id="1.20.140.10:FF:000004">
    <property type="entry name" value="Acyl-CoA dehydrogenase FadE25"/>
    <property type="match status" value="1"/>
</dbReference>
<evidence type="ECO:0000313" key="10">
    <source>
        <dbReference type="Proteomes" id="UP000177876"/>
    </source>
</evidence>
<dbReference type="InterPro" id="IPR036250">
    <property type="entry name" value="AcylCo_DH-like_C"/>
</dbReference>
<comment type="cofactor">
    <cofactor evidence="1 5">
        <name>FAD</name>
        <dbReference type="ChEBI" id="CHEBI:57692"/>
    </cofactor>
</comment>
<evidence type="ECO:0000256" key="2">
    <source>
        <dbReference type="ARBA" id="ARBA00009347"/>
    </source>
</evidence>
<reference evidence="9 10" key="1">
    <citation type="journal article" date="2016" name="Nat. Commun.">
        <title>Thousands of microbial genomes shed light on interconnected biogeochemical processes in an aquifer system.</title>
        <authorList>
            <person name="Anantharaman K."/>
            <person name="Brown C.T."/>
            <person name="Hug L.A."/>
            <person name="Sharon I."/>
            <person name="Castelle C.J."/>
            <person name="Probst A.J."/>
            <person name="Thomas B.C."/>
            <person name="Singh A."/>
            <person name="Wilkins M.J."/>
            <person name="Karaoz U."/>
            <person name="Brodie E.L."/>
            <person name="Williams K.H."/>
            <person name="Hubbard S.S."/>
            <person name="Banfield J.F."/>
        </authorList>
    </citation>
    <scope>NUCLEOTIDE SEQUENCE [LARGE SCALE GENOMIC DNA]</scope>
</reference>
<organism evidence="9 10">
    <name type="scientific">Candidatus Solincola sediminis</name>
    <dbReference type="NCBI Taxonomy" id="1797199"/>
    <lineage>
        <taxon>Bacteria</taxon>
        <taxon>Bacillati</taxon>
        <taxon>Actinomycetota</taxon>
        <taxon>Candidatus Geothermincolia</taxon>
        <taxon>Candidatus Geothermincolales</taxon>
        <taxon>Candidatus Geothermincolaceae</taxon>
        <taxon>Candidatus Solincola</taxon>
    </lineage>
</organism>
<feature type="domain" description="Acyl-CoA dehydrogenase/oxidase C-terminal" evidence="6">
    <location>
        <begin position="238"/>
        <end position="365"/>
    </location>
</feature>
<dbReference type="InterPro" id="IPR037069">
    <property type="entry name" value="AcylCoA_DH/ox_N_sf"/>
</dbReference>
<evidence type="ECO:0000256" key="5">
    <source>
        <dbReference type="RuleBase" id="RU362125"/>
    </source>
</evidence>
<dbReference type="GO" id="GO:0003995">
    <property type="term" value="F:acyl-CoA dehydrogenase activity"/>
    <property type="evidence" value="ECO:0007669"/>
    <property type="project" value="TreeGrafter"/>
</dbReference>
<dbReference type="SUPFAM" id="SSF56645">
    <property type="entry name" value="Acyl-CoA dehydrogenase NM domain-like"/>
    <property type="match status" value="1"/>
</dbReference>